<dbReference type="EMBL" id="BDGG01000006">
    <property type="protein sequence ID" value="GAV00783.1"/>
    <property type="molecule type" value="Genomic_DNA"/>
</dbReference>
<comment type="caution">
    <text evidence="2">The sequence shown here is derived from an EMBL/GenBank/DDBJ whole genome shotgun (WGS) entry which is preliminary data.</text>
</comment>
<reference evidence="2 3" key="1">
    <citation type="journal article" date="2016" name="Nat. Commun.">
        <title>Extremotolerant tardigrade genome and improved radiotolerance of human cultured cells by tardigrade-unique protein.</title>
        <authorList>
            <person name="Hashimoto T."/>
            <person name="Horikawa D.D."/>
            <person name="Saito Y."/>
            <person name="Kuwahara H."/>
            <person name="Kozuka-Hata H."/>
            <person name="Shin-I T."/>
            <person name="Minakuchi Y."/>
            <person name="Ohishi K."/>
            <person name="Motoyama A."/>
            <person name="Aizu T."/>
            <person name="Enomoto A."/>
            <person name="Kondo K."/>
            <person name="Tanaka S."/>
            <person name="Hara Y."/>
            <person name="Koshikawa S."/>
            <person name="Sagara H."/>
            <person name="Miura T."/>
            <person name="Yokobori S."/>
            <person name="Miyagawa K."/>
            <person name="Suzuki Y."/>
            <person name="Kubo T."/>
            <person name="Oyama M."/>
            <person name="Kohara Y."/>
            <person name="Fujiyama A."/>
            <person name="Arakawa K."/>
            <person name="Katayama T."/>
            <person name="Toyoda A."/>
            <person name="Kunieda T."/>
        </authorList>
    </citation>
    <scope>NUCLEOTIDE SEQUENCE [LARGE SCALE GENOMIC DNA]</scope>
    <source>
        <strain evidence="2 3">YOKOZUNA-1</strain>
    </source>
</reference>
<dbReference type="AlphaFoldDB" id="A0A1D1VKX6"/>
<feature type="compositionally biased region" description="Basic and acidic residues" evidence="1">
    <location>
        <begin position="13"/>
        <end position="23"/>
    </location>
</feature>
<proteinExistence type="predicted"/>
<accession>A0A1D1VKX6</accession>
<dbReference type="Proteomes" id="UP000186922">
    <property type="component" value="Unassembled WGS sequence"/>
</dbReference>
<feature type="region of interest" description="Disordered" evidence="1">
    <location>
        <begin position="1"/>
        <end position="33"/>
    </location>
</feature>
<feature type="region of interest" description="Disordered" evidence="1">
    <location>
        <begin position="45"/>
        <end position="68"/>
    </location>
</feature>
<evidence type="ECO:0000313" key="2">
    <source>
        <dbReference type="EMBL" id="GAV00783.1"/>
    </source>
</evidence>
<organism evidence="2 3">
    <name type="scientific">Ramazzottius varieornatus</name>
    <name type="common">Water bear</name>
    <name type="synonym">Tardigrade</name>
    <dbReference type="NCBI Taxonomy" id="947166"/>
    <lineage>
        <taxon>Eukaryota</taxon>
        <taxon>Metazoa</taxon>
        <taxon>Ecdysozoa</taxon>
        <taxon>Tardigrada</taxon>
        <taxon>Eutardigrada</taxon>
        <taxon>Parachela</taxon>
        <taxon>Hypsibioidea</taxon>
        <taxon>Ramazzottiidae</taxon>
        <taxon>Ramazzottius</taxon>
    </lineage>
</organism>
<name>A0A1D1VKX6_RAMVA</name>
<evidence type="ECO:0000256" key="1">
    <source>
        <dbReference type="SAM" id="MobiDB-lite"/>
    </source>
</evidence>
<gene>
    <name evidence="2" type="primary">RvY_11583-1</name>
    <name evidence="2" type="synonym">RvY_11583.1</name>
    <name evidence="2" type="ORF">RvY_11583</name>
</gene>
<keyword evidence="3" id="KW-1185">Reference proteome</keyword>
<sequence length="68" mass="7210">MKGETGRVGPDVDDGRPGLKGDIRLNGPHPSRLNVLNSVAHQLAVNSNSRHPCSAENRQRGPKGTETG</sequence>
<protein>
    <submittedName>
        <fullName evidence="2">Uncharacterized protein</fullName>
    </submittedName>
</protein>
<evidence type="ECO:0000313" key="3">
    <source>
        <dbReference type="Proteomes" id="UP000186922"/>
    </source>
</evidence>